<reference evidence="2 3" key="2">
    <citation type="journal article" date="2013" name="Plant Cell Physiol.">
        <title>Rice Annotation Project Database (RAP-DB): an integrative and interactive database for rice genomics.</title>
        <authorList>
            <person name="Sakai H."/>
            <person name="Lee S.S."/>
            <person name="Tanaka T."/>
            <person name="Numa H."/>
            <person name="Kim J."/>
            <person name="Kawahara Y."/>
            <person name="Wakimoto H."/>
            <person name="Yang C.C."/>
            <person name="Iwamoto M."/>
            <person name="Abe T."/>
            <person name="Yamada Y."/>
            <person name="Muto A."/>
            <person name="Inokuchi H."/>
            <person name="Ikemura T."/>
            <person name="Matsumoto T."/>
            <person name="Sasaki T."/>
            <person name="Itoh T."/>
        </authorList>
    </citation>
    <scope>NUCLEOTIDE SEQUENCE [LARGE SCALE GENOMIC DNA]</scope>
    <source>
        <strain evidence="3">cv. Nipponbare</strain>
    </source>
</reference>
<evidence type="ECO:0000313" key="2">
    <source>
        <dbReference type="EMBL" id="BAT13986.1"/>
    </source>
</evidence>
<dbReference type="Gramene" id="Os11t0471100-01">
    <property type="protein sequence ID" value="Os11t0471100-01"/>
    <property type="gene ID" value="Os11g0471100"/>
</dbReference>
<organism evidence="2 3">
    <name type="scientific">Oryza sativa subsp. japonica</name>
    <name type="common">Rice</name>
    <dbReference type="NCBI Taxonomy" id="39947"/>
    <lineage>
        <taxon>Eukaryota</taxon>
        <taxon>Viridiplantae</taxon>
        <taxon>Streptophyta</taxon>
        <taxon>Embryophyta</taxon>
        <taxon>Tracheophyta</taxon>
        <taxon>Spermatophyta</taxon>
        <taxon>Magnoliopsida</taxon>
        <taxon>Liliopsida</taxon>
        <taxon>Poales</taxon>
        <taxon>Poaceae</taxon>
        <taxon>BOP clade</taxon>
        <taxon>Oryzoideae</taxon>
        <taxon>Oryzeae</taxon>
        <taxon>Oryzinae</taxon>
        <taxon>Oryza</taxon>
        <taxon>Oryza sativa</taxon>
    </lineage>
</organism>
<gene>
    <name evidence="2" type="ordered locus">Os11g0471100</name>
    <name evidence="2" type="ORF">OSNPB_110471100</name>
</gene>
<feature type="compositionally biased region" description="Low complexity" evidence="1">
    <location>
        <begin position="46"/>
        <end position="55"/>
    </location>
</feature>
<dbReference type="AlphaFoldDB" id="A0A0N7KSW9"/>
<dbReference type="Proteomes" id="UP000059680">
    <property type="component" value="Chromosome 11"/>
</dbReference>
<dbReference type="PaxDb" id="39947-A0A0N7KSW9"/>
<feature type="region of interest" description="Disordered" evidence="1">
    <location>
        <begin position="46"/>
        <end position="72"/>
    </location>
</feature>
<evidence type="ECO:0000256" key="1">
    <source>
        <dbReference type="SAM" id="MobiDB-lite"/>
    </source>
</evidence>
<sequence length="72" mass="7158">STSLSLYLISSPLLSGFPPVSSPAGFPSSFPLPWARRWLGAAAAWATAGSGPTTTNRPEGEPATAASGRGGG</sequence>
<proteinExistence type="predicted"/>
<evidence type="ECO:0000313" key="3">
    <source>
        <dbReference type="Proteomes" id="UP000059680"/>
    </source>
</evidence>
<dbReference type="EMBL" id="AP014967">
    <property type="protein sequence ID" value="BAT13986.1"/>
    <property type="molecule type" value="Genomic_DNA"/>
</dbReference>
<protein>
    <submittedName>
        <fullName evidence="2">Os11g0471100 protein</fullName>
    </submittedName>
</protein>
<reference evidence="3" key="1">
    <citation type="journal article" date="2005" name="Nature">
        <title>The map-based sequence of the rice genome.</title>
        <authorList>
            <consortium name="International rice genome sequencing project (IRGSP)"/>
            <person name="Matsumoto T."/>
            <person name="Wu J."/>
            <person name="Kanamori H."/>
            <person name="Katayose Y."/>
            <person name="Fujisawa M."/>
            <person name="Namiki N."/>
            <person name="Mizuno H."/>
            <person name="Yamamoto K."/>
            <person name="Antonio B.A."/>
            <person name="Baba T."/>
            <person name="Sakata K."/>
            <person name="Nagamura Y."/>
            <person name="Aoki H."/>
            <person name="Arikawa K."/>
            <person name="Arita K."/>
            <person name="Bito T."/>
            <person name="Chiden Y."/>
            <person name="Fujitsuka N."/>
            <person name="Fukunaka R."/>
            <person name="Hamada M."/>
            <person name="Harada C."/>
            <person name="Hayashi A."/>
            <person name="Hijishita S."/>
            <person name="Honda M."/>
            <person name="Hosokawa S."/>
            <person name="Ichikawa Y."/>
            <person name="Idonuma A."/>
            <person name="Iijima M."/>
            <person name="Ikeda M."/>
            <person name="Ikeno M."/>
            <person name="Ito K."/>
            <person name="Ito S."/>
            <person name="Ito T."/>
            <person name="Ito Y."/>
            <person name="Ito Y."/>
            <person name="Iwabuchi A."/>
            <person name="Kamiya K."/>
            <person name="Karasawa W."/>
            <person name="Kurita K."/>
            <person name="Katagiri S."/>
            <person name="Kikuta A."/>
            <person name="Kobayashi H."/>
            <person name="Kobayashi N."/>
            <person name="Machita K."/>
            <person name="Maehara T."/>
            <person name="Masukawa M."/>
            <person name="Mizubayashi T."/>
            <person name="Mukai Y."/>
            <person name="Nagasaki H."/>
            <person name="Nagata Y."/>
            <person name="Naito S."/>
            <person name="Nakashima M."/>
            <person name="Nakama Y."/>
            <person name="Nakamichi Y."/>
            <person name="Nakamura M."/>
            <person name="Meguro A."/>
            <person name="Negishi M."/>
            <person name="Ohta I."/>
            <person name="Ohta T."/>
            <person name="Okamoto M."/>
            <person name="Ono N."/>
            <person name="Saji S."/>
            <person name="Sakaguchi M."/>
            <person name="Sakai K."/>
            <person name="Shibata M."/>
            <person name="Shimokawa T."/>
            <person name="Song J."/>
            <person name="Takazaki Y."/>
            <person name="Terasawa K."/>
            <person name="Tsugane M."/>
            <person name="Tsuji K."/>
            <person name="Ueda S."/>
            <person name="Waki K."/>
            <person name="Yamagata H."/>
            <person name="Yamamoto M."/>
            <person name="Yamamoto S."/>
            <person name="Yamane H."/>
            <person name="Yoshiki S."/>
            <person name="Yoshihara R."/>
            <person name="Yukawa K."/>
            <person name="Zhong H."/>
            <person name="Yano M."/>
            <person name="Yuan Q."/>
            <person name="Ouyang S."/>
            <person name="Liu J."/>
            <person name="Jones K.M."/>
            <person name="Gansberger K."/>
            <person name="Moffat K."/>
            <person name="Hill J."/>
            <person name="Bera J."/>
            <person name="Fadrosh D."/>
            <person name="Jin S."/>
            <person name="Johri S."/>
            <person name="Kim M."/>
            <person name="Overton L."/>
            <person name="Reardon M."/>
            <person name="Tsitrin T."/>
            <person name="Vuong H."/>
            <person name="Weaver B."/>
            <person name="Ciecko A."/>
            <person name="Tallon L."/>
            <person name="Jackson J."/>
            <person name="Pai G."/>
            <person name="Aken S.V."/>
            <person name="Utterback T."/>
            <person name="Reidmuller S."/>
            <person name="Feldblyum T."/>
            <person name="Hsiao J."/>
            <person name="Zismann V."/>
            <person name="Iobst S."/>
            <person name="de Vazeille A.R."/>
            <person name="Buell C.R."/>
            <person name="Ying K."/>
            <person name="Li Y."/>
            <person name="Lu T."/>
            <person name="Huang Y."/>
            <person name="Zhao Q."/>
            <person name="Feng Q."/>
            <person name="Zhang L."/>
            <person name="Zhu J."/>
            <person name="Weng Q."/>
            <person name="Mu J."/>
            <person name="Lu Y."/>
            <person name="Fan D."/>
            <person name="Liu Y."/>
            <person name="Guan J."/>
            <person name="Zhang Y."/>
            <person name="Yu S."/>
            <person name="Liu X."/>
            <person name="Zhang Y."/>
            <person name="Hong G."/>
            <person name="Han B."/>
            <person name="Choisne N."/>
            <person name="Demange N."/>
            <person name="Orjeda G."/>
            <person name="Samain S."/>
            <person name="Cattolico L."/>
            <person name="Pelletier E."/>
            <person name="Couloux A."/>
            <person name="Segurens B."/>
            <person name="Wincker P."/>
            <person name="D'Hont A."/>
            <person name="Scarpelli C."/>
            <person name="Weissenbach J."/>
            <person name="Salanoubat M."/>
            <person name="Quetier F."/>
            <person name="Yu Y."/>
            <person name="Kim H.R."/>
            <person name="Rambo T."/>
            <person name="Currie J."/>
            <person name="Collura K."/>
            <person name="Luo M."/>
            <person name="Yang T."/>
            <person name="Ammiraju J.S.S."/>
            <person name="Engler F."/>
            <person name="Soderlund C."/>
            <person name="Wing R.A."/>
            <person name="Palmer L.E."/>
            <person name="de la Bastide M."/>
            <person name="Spiegel L."/>
            <person name="Nascimento L."/>
            <person name="Zutavern T."/>
            <person name="O'Shaughnessy A."/>
            <person name="Dike S."/>
            <person name="Dedhia N."/>
            <person name="Preston R."/>
            <person name="Balija V."/>
            <person name="McCombie W.R."/>
            <person name="Chow T."/>
            <person name="Chen H."/>
            <person name="Chung M."/>
            <person name="Chen C."/>
            <person name="Shaw J."/>
            <person name="Wu H."/>
            <person name="Hsiao K."/>
            <person name="Chao Y."/>
            <person name="Chu M."/>
            <person name="Cheng C."/>
            <person name="Hour A."/>
            <person name="Lee P."/>
            <person name="Lin S."/>
            <person name="Lin Y."/>
            <person name="Liou J."/>
            <person name="Liu S."/>
            <person name="Hsing Y."/>
            <person name="Raghuvanshi S."/>
            <person name="Mohanty A."/>
            <person name="Bharti A.K."/>
            <person name="Gaur A."/>
            <person name="Gupta V."/>
            <person name="Kumar D."/>
            <person name="Ravi V."/>
            <person name="Vij S."/>
            <person name="Kapur A."/>
            <person name="Khurana P."/>
            <person name="Khurana P."/>
            <person name="Khurana J.P."/>
            <person name="Tyagi A.K."/>
            <person name="Gaikwad K."/>
            <person name="Singh A."/>
            <person name="Dalal V."/>
            <person name="Srivastava S."/>
            <person name="Dixit A."/>
            <person name="Pal A.K."/>
            <person name="Ghazi I.A."/>
            <person name="Yadav M."/>
            <person name="Pandit A."/>
            <person name="Bhargava A."/>
            <person name="Sureshbabu K."/>
            <person name="Batra K."/>
            <person name="Sharma T.R."/>
            <person name="Mohapatra T."/>
            <person name="Singh N.K."/>
            <person name="Messing J."/>
            <person name="Nelson A.B."/>
            <person name="Fuks G."/>
            <person name="Kavchok S."/>
            <person name="Keizer G."/>
            <person name="Linton E."/>
            <person name="Llaca V."/>
            <person name="Song R."/>
            <person name="Tanyolac B."/>
            <person name="Young S."/>
            <person name="Ho-Il K."/>
            <person name="Hahn J.H."/>
            <person name="Sangsakoo G."/>
            <person name="Vanavichit A."/>
            <person name="de Mattos Luiz.A.T."/>
            <person name="Zimmer P.D."/>
            <person name="Malone G."/>
            <person name="Dellagostin O."/>
            <person name="de Oliveira A.C."/>
            <person name="Bevan M."/>
            <person name="Bancroft I."/>
            <person name="Minx P."/>
            <person name="Cordum H."/>
            <person name="Wilson R."/>
            <person name="Cheng Z."/>
            <person name="Jin W."/>
            <person name="Jiang J."/>
            <person name="Leong S.A."/>
            <person name="Iwama H."/>
            <person name="Gojobori T."/>
            <person name="Itoh T."/>
            <person name="Niimura Y."/>
            <person name="Fujii Y."/>
            <person name="Habara T."/>
            <person name="Sakai H."/>
            <person name="Sato Y."/>
            <person name="Wilson G."/>
            <person name="Kumar K."/>
            <person name="McCouch S."/>
            <person name="Juretic N."/>
            <person name="Hoen D."/>
            <person name="Wright S."/>
            <person name="Bruskiewich R."/>
            <person name="Bureau T."/>
            <person name="Miyao A."/>
            <person name="Hirochika H."/>
            <person name="Nishikawa T."/>
            <person name="Kadowaki K."/>
            <person name="Sugiura M."/>
            <person name="Burr B."/>
            <person name="Sasaki T."/>
        </authorList>
    </citation>
    <scope>NUCLEOTIDE SEQUENCE [LARGE SCALE GENOMIC DNA]</scope>
    <source>
        <strain evidence="3">cv. Nipponbare</strain>
    </source>
</reference>
<name>A0A0N7KSW9_ORYSJ</name>
<accession>A0A0N7KSW9</accession>
<dbReference type="InParanoid" id="A0A0N7KSW9"/>
<dbReference type="SMR" id="A0A0N7KSW9"/>
<keyword evidence="3" id="KW-1185">Reference proteome</keyword>
<reference evidence="2 3" key="3">
    <citation type="journal article" date="2013" name="Rice">
        <title>Improvement of the Oryza sativa Nipponbare reference genome using next generation sequence and optical map data.</title>
        <authorList>
            <person name="Kawahara Y."/>
            <person name="de la Bastide M."/>
            <person name="Hamilton J.P."/>
            <person name="Kanamori H."/>
            <person name="McCombie W.R."/>
            <person name="Ouyang S."/>
            <person name="Schwartz D.C."/>
            <person name="Tanaka T."/>
            <person name="Wu J."/>
            <person name="Zhou S."/>
            <person name="Childs K.L."/>
            <person name="Davidson R.M."/>
            <person name="Lin H."/>
            <person name="Quesada-Ocampo L."/>
            <person name="Vaillancourt B."/>
            <person name="Sakai H."/>
            <person name="Lee S.S."/>
            <person name="Kim J."/>
            <person name="Numa H."/>
            <person name="Itoh T."/>
            <person name="Buell C.R."/>
            <person name="Matsumoto T."/>
        </authorList>
    </citation>
    <scope>NUCLEOTIDE SEQUENCE [LARGE SCALE GENOMIC DNA]</scope>
    <source>
        <strain evidence="3">cv. Nipponbare</strain>
    </source>
</reference>
<feature type="non-terminal residue" evidence="2">
    <location>
        <position position="1"/>
    </location>
</feature>